<evidence type="ECO:0000313" key="4">
    <source>
        <dbReference type="Proteomes" id="UP001222027"/>
    </source>
</evidence>
<evidence type="ECO:0000313" key="3">
    <source>
        <dbReference type="EMBL" id="KAJ8472206.1"/>
    </source>
</evidence>
<dbReference type="InterPro" id="IPR043502">
    <property type="entry name" value="DNA/RNA_pol_sf"/>
</dbReference>
<feature type="region of interest" description="Disordered" evidence="1">
    <location>
        <begin position="1"/>
        <end position="25"/>
    </location>
</feature>
<name>A0AAV8QAK2_ENSVE</name>
<dbReference type="EMBL" id="JAQQAF010000007">
    <property type="protein sequence ID" value="KAJ8472206.1"/>
    <property type="molecule type" value="Genomic_DNA"/>
</dbReference>
<reference evidence="3 4" key="1">
    <citation type="submission" date="2022-12" db="EMBL/GenBank/DDBJ databases">
        <title>Chromosome-scale assembly of the Ensete ventricosum genome.</title>
        <authorList>
            <person name="Dussert Y."/>
            <person name="Stocks J."/>
            <person name="Wendawek A."/>
            <person name="Woldeyes F."/>
            <person name="Nichols R.A."/>
            <person name="Borrell J.S."/>
        </authorList>
    </citation>
    <scope>NUCLEOTIDE SEQUENCE [LARGE SCALE GENOMIC DNA]</scope>
    <source>
        <strain evidence="4">cv. Maze</strain>
        <tissue evidence="3">Seeds</tissue>
    </source>
</reference>
<dbReference type="PROSITE" id="PS50878">
    <property type="entry name" value="RT_POL"/>
    <property type="match status" value="1"/>
</dbReference>
<dbReference type="Gene3D" id="3.30.70.270">
    <property type="match status" value="1"/>
</dbReference>
<dbReference type="AlphaFoldDB" id="A0AAV8QAK2"/>
<sequence length="388" mass="44405">MEDKDNETSEKSLEPKEEAIEEESPPANYAVHALAGYSNPQMVKVGGLLKQQPITDLIDTGSTNNFLNSKVATCLVLQIKGRQTTLRGKRGSQISIISLQEMEKVLHKSHREFFMHIQQPSKGENIQISDPKLALLLDEFTDVFTEPRGLPPNRQHDHRIPILSGKPPTNLRPYHYPHLQKDDIENIVKEMLDTGVIRPSCSPYSSPVLLVRKKDGTWRMCIDYRALNAITVKDKYPIPIVDELLDELRGARVFTKLYLHSGYHQIRVCIEDISKTAFRTHNDHNEFLVIPFGLMNAPSTFQSLMNDIFQSFLCKFVLLFFDDILIYSPTLDIHFQHLRTILTILWEYTLYVKQSKCSFLQRKIEYLGHIISEDGVAADSTKIEAIQG</sequence>
<dbReference type="CDD" id="cd01647">
    <property type="entry name" value="RT_LTR"/>
    <property type="match status" value="1"/>
</dbReference>
<feature type="compositionally biased region" description="Basic and acidic residues" evidence="1">
    <location>
        <begin position="1"/>
        <end position="18"/>
    </location>
</feature>
<gene>
    <name evidence="3" type="ORF">OPV22_026549</name>
</gene>
<dbReference type="SUPFAM" id="SSF56672">
    <property type="entry name" value="DNA/RNA polymerases"/>
    <property type="match status" value="1"/>
</dbReference>
<comment type="caution">
    <text evidence="3">The sequence shown here is derived from an EMBL/GenBank/DDBJ whole genome shotgun (WGS) entry which is preliminary data.</text>
</comment>
<dbReference type="InterPro" id="IPR000477">
    <property type="entry name" value="RT_dom"/>
</dbReference>
<evidence type="ECO:0000256" key="1">
    <source>
        <dbReference type="SAM" id="MobiDB-lite"/>
    </source>
</evidence>
<dbReference type="PANTHER" id="PTHR24559:SF450">
    <property type="entry name" value="RNA-DIRECTED DNA POLYMERASE HOMOLOG"/>
    <property type="match status" value="1"/>
</dbReference>
<dbReference type="Pfam" id="PF00078">
    <property type="entry name" value="RVT_1"/>
    <property type="match status" value="1"/>
</dbReference>
<feature type="domain" description="Reverse transcriptase" evidence="2">
    <location>
        <begin position="192"/>
        <end position="371"/>
    </location>
</feature>
<organism evidence="3 4">
    <name type="scientific">Ensete ventricosum</name>
    <name type="common">Abyssinian banana</name>
    <name type="synonym">Musa ensete</name>
    <dbReference type="NCBI Taxonomy" id="4639"/>
    <lineage>
        <taxon>Eukaryota</taxon>
        <taxon>Viridiplantae</taxon>
        <taxon>Streptophyta</taxon>
        <taxon>Embryophyta</taxon>
        <taxon>Tracheophyta</taxon>
        <taxon>Spermatophyta</taxon>
        <taxon>Magnoliopsida</taxon>
        <taxon>Liliopsida</taxon>
        <taxon>Zingiberales</taxon>
        <taxon>Musaceae</taxon>
        <taxon>Ensete</taxon>
    </lineage>
</organism>
<dbReference type="PANTHER" id="PTHR24559">
    <property type="entry name" value="TRANSPOSON TY3-I GAG-POL POLYPROTEIN"/>
    <property type="match status" value="1"/>
</dbReference>
<accession>A0AAV8QAK2</accession>
<evidence type="ECO:0000259" key="2">
    <source>
        <dbReference type="PROSITE" id="PS50878"/>
    </source>
</evidence>
<dbReference type="InterPro" id="IPR043128">
    <property type="entry name" value="Rev_trsase/Diguanyl_cyclase"/>
</dbReference>
<proteinExistence type="predicted"/>
<dbReference type="InterPro" id="IPR053134">
    <property type="entry name" value="RNA-dir_DNA_polymerase"/>
</dbReference>
<keyword evidence="4" id="KW-1185">Reference proteome</keyword>
<dbReference type="Proteomes" id="UP001222027">
    <property type="component" value="Unassembled WGS sequence"/>
</dbReference>
<protein>
    <recommendedName>
        <fullName evidence="2">Reverse transcriptase domain-containing protein</fullName>
    </recommendedName>
</protein>
<dbReference type="Gene3D" id="3.10.10.10">
    <property type="entry name" value="HIV Type 1 Reverse Transcriptase, subunit A, domain 1"/>
    <property type="match status" value="1"/>
</dbReference>